<keyword evidence="3" id="KW-1185">Reference proteome</keyword>
<dbReference type="SUPFAM" id="SSF52540">
    <property type="entry name" value="P-loop containing nucleoside triphosphate hydrolases"/>
    <property type="match status" value="1"/>
</dbReference>
<comment type="caution">
    <text evidence="2">The sequence shown here is derived from an EMBL/GenBank/DDBJ whole genome shotgun (WGS) entry which is preliminary data.</text>
</comment>
<dbReference type="Proteomes" id="UP000076078">
    <property type="component" value="Unassembled WGS sequence"/>
</dbReference>
<reference evidence="2 3" key="1">
    <citation type="submission" date="2015-12" db="EMBL/GenBank/DDBJ databases">
        <title>Dictyostelia acquired genes for synthesis and detection of signals that induce cell-type specialization by lateral gene transfer from prokaryotes.</title>
        <authorList>
            <person name="Gloeckner G."/>
            <person name="Schaap P."/>
        </authorList>
    </citation>
    <scope>NUCLEOTIDE SEQUENCE [LARGE SCALE GENOMIC DNA]</scope>
    <source>
        <strain evidence="2 3">TK</strain>
    </source>
</reference>
<dbReference type="EMBL" id="LODT01000013">
    <property type="protein sequence ID" value="KYR00834.1"/>
    <property type="molecule type" value="Genomic_DNA"/>
</dbReference>
<evidence type="ECO:0008006" key="4">
    <source>
        <dbReference type="Google" id="ProtNLM"/>
    </source>
</evidence>
<dbReference type="Gene3D" id="3.40.50.300">
    <property type="entry name" value="P-loop containing nucleotide triphosphate hydrolases"/>
    <property type="match status" value="1"/>
</dbReference>
<organism evidence="2 3">
    <name type="scientific">Tieghemostelium lacteum</name>
    <name type="common">Slime mold</name>
    <name type="synonym">Dictyostelium lacteum</name>
    <dbReference type="NCBI Taxonomy" id="361077"/>
    <lineage>
        <taxon>Eukaryota</taxon>
        <taxon>Amoebozoa</taxon>
        <taxon>Evosea</taxon>
        <taxon>Eumycetozoa</taxon>
        <taxon>Dictyostelia</taxon>
        <taxon>Dictyosteliales</taxon>
        <taxon>Raperosteliaceae</taxon>
        <taxon>Tieghemostelium</taxon>
    </lineage>
</organism>
<dbReference type="InParanoid" id="A0A152A3Q0"/>
<gene>
    <name evidence="2" type="ORF">DLAC_02888</name>
</gene>
<accession>A0A152A3Q0</accession>
<feature type="region of interest" description="Disordered" evidence="1">
    <location>
        <begin position="217"/>
        <end position="236"/>
    </location>
</feature>
<evidence type="ECO:0000313" key="3">
    <source>
        <dbReference type="Proteomes" id="UP000076078"/>
    </source>
</evidence>
<dbReference type="AlphaFoldDB" id="A0A152A3Q0"/>
<dbReference type="OrthoDB" id="15417at2759"/>
<evidence type="ECO:0000256" key="1">
    <source>
        <dbReference type="SAM" id="MobiDB-lite"/>
    </source>
</evidence>
<sequence length="236" mass="27336">MITILCLEGCHGSGKTELCKYFQRKGYQVLDEAFLDMPSFSIPPQSLIMETAWVSNWFQRILKMEKFEKVESLQNTCSVSNVNSNNNTPSNTVPPTEHKLYIADRSPFSAVLYANKGHYLDPIIREQIVELSHYTNVNIKTVYLKVDEKPLWNRIQNRLKLEPERVKYKENDYQWMKSTIDFYESRQWDITVDNSTSIEKVYNQIISSPLLSNASNSNSISKPTKNVNISSNEVYS</sequence>
<evidence type="ECO:0000313" key="2">
    <source>
        <dbReference type="EMBL" id="KYR00834.1"/>
    </source>
</evidence>
<protein>
    <recommendedName>
        <fullName evidence="4">NadR/Ttd14 AAA domain-containing protein</fullName>
    </recommendedName>
</protein>
<name>A0A152A3Q0_TIELA</name>
<dbReference type="Pfam" id="PF13238">
    <property type="entry name" value="AAA_18"/>
    <property type="match status" value="1"/>
</dbReference>
<feature type="compositionally biased region" description="Polar residues" evidence="1">
    <location>
        <begin position="222"/>
        <end position="236"/>
    </location>
</feature>
<proteinExistence type="predicted"/>
<dbReference type="InterPro" id="IPR027417">
    <property type="entry name" value="P-loop_NTPase"/>
</dbReference>
<dbReference type="OMA" id="VCSWFER"/>